<evidence type="ECO:0000313" key="2">
    <source>
        <dbReference type="EMBL" id="KAF9620915.1"/>
    </source>
</evidence>
<gene>
    <name evidence="2" type="ORF">IFM89_015312</name>
</gene>
<proteinExistence type="predicted"/>
<reference evidence="2 3" key="1">
    <citation type="submission" date="2020-10" db="EMBL/GenBank/DDBJ databases">
        <title>The Coptis chinensis genome and diversification of protoberbering-type alkaloids.</title>
        <authorList>
            <person name="Wang B."/>
            <person name="Shu S."/>
            <person name="Song C."/>
            <person name="Liu Y."/>
        </authorList>
    </citation>
    <scope>NUCLEOTIDE SEQUENCE [LARGE SCALE GENOMIC DNA]</scope>
    <source>
        <strain evidence="2">HL-2020</strain>
        <tissue evidence="2">Leaf</tissue>
    </source>
</reference>
<keyword evidence="1" id="KW-0472">Membrane</keyword>
<protein>
    <submittedName>
        <fullName evidence="2">Uncharacterized protein</fullName>
    </submittedName>
</protein>
<dbReference type="Proteomes" id="UP000631114">
    <property type="component" value="Unassembled WGS sequence"/>
</dbReference>
<evidence type="ECO:0000313" key="3">
    <source>
        <dbReference type="Proteomes" id="UP000631114"/>
    </source>
</evidence>
<keyword evidence="1" id="KW-0812">Transmembrane</keyword>
<sequence>MEKFATLLKGFAEGTTIQSKQGFGAVDLERNTTEDGVGVDIARWKHHAPLFVQKVGYMTQLNGLSVRYYIKLLITCAWILYFKMPVVHYNY</sequence>
<keyword evidence="1" id="KW-1133">Transmembrane helix</keyword>
<accession>A0A835IL08</accession>
<organism evidence="2 3">
    <name type="scientific">Coptis chinensis</name>
    <dbReference type="NCBI Taxonomy" id="261450"/>
    <lineage>
        <taxon>Eukaryota</taxon>
        <taxon>Viridiplantae</taxon>
        <taxon>Streptophyta</taxon>
        <taxon>Embryophyta</taxon>
        <taxon>Tracheophyta</taxon>
        <taxon>Spermatophyta</taxon>
        <taxon>Magnoliopsida</taxon>
        <taxon>Ranunculales</taxon>
        <taxon>Ranunculaceae</taxon>
        <taxon>Coptidoideae</taxon>
        <taxon>Coptis</taxon>
    </lineage>
</organism>
<dbReference type="EMBL" id="JADFTS010000002">
    <property type="protein sequence ID" value="KAF9620915.1"/>
    <property type="molecule type" value="Genomic_DNA"/>
</dbReference>
<keyword evidence="3" id="KW-1185">Reference proteome</keyword>
<dbReference type="AlphaFoldDB" id="A0A835IL08"/>
<comment type="caution">
    <text evidence="2">The sequence shown here is derived from an EMBL/GenBank/DDBJ whole genome shotgun (WGS) entry which is preliminary data.</text>
</comment>
<name>A0A835IL08_9MAGN</name>
<evidence type="ECO:0000256" key="1">
    <source>
        <dbReference type="SAM" id="Phobius"/>
    </source>
</evidence>
<feature type="transmembrane region" description="Helical" evidence="1">
    <location>
        <begin position="68"/>
        <end position="86"/>
    </location>
</feature>